<organism evidence="3 4">
    <name type="scientific">Hanseniaspora osmophila</name>
    <dbReference type="NCBI Taxonomy" id="56408"/>
    <lineage>
        <taxon>Eukaryota</taxon>
        <taxon>Fungi</taxon>
        <taxon>Dikarya</taxon>
        <taxon>Ascomycota</taxon>
        <taxon>Saccharomycotina</taxon>
        <taxon>Saccharomycetes</taxon>
        <taxon>Saccharomycodales</taxon>
        <taxon>Saccharomycodaceae</taxon>
        <taxon>Hanseniaspora</taxon>
    </lineage>
</organism>
<feature type="region of interest" description="Disordered" evidence="2">
    <location>
        <begin position="48"/>
        <end position="71"/>
    </location>
</feature>
<dbReference type="InterPro" id="IPR051726">
    <property type="entry name" value="Chitin_Synth_Reg"/>
</dbReference>
<evidence type="ECO:0000313" key="3">
    <source>
        <dbReference type="EMBL" id="OEJ82849.1"/>
    </source>
</evidence>
<sequence>MVMNGNTSTSNAYPTHDLPYPVETLDYQSGGMANTTLGPPLSNTLSPIKQSGSPHPAIQQQNQPLTVPQGSSEPVQYPMEDFLLNYFQYRYEETVNDTKQNKKFTPYVQFQWCLALLQYSFQLGFVQRYNINCNVLPRILNDVEMKKNSTIILEHGIKVLSKLCDLKYGPAFYLMGCLYSHQLDLEFLSQFYENDPVARQIFPKKDGLTVYKKLCSGVQLKKILPLNDKKALEFYLESTHRTSDLLSITFGLYRSGVCLELGKGSDADLERAMELYELGWRDYKDQLCGYKFGLNVLKGKHRSSSHANDSIVVIKDAIKALHDVDTQQSLFELGKYYDNLGSQEVSKQQQQQQQQQSQDFLEKENKALMYYFRAAQKGYPLAIWKMGQIYEYGLLQCSVDADRSIAWYSKDMGFPLNLLALSGWLLTGGGSLEADEWQSFQMLERASTSGIGMNTSRIQYGMAIYYRYGIGCAVDKEKVRFYMTRAAKLGNSKAIEYLNTH</sequence>
<dbReference type="EMBL" id="LPNM01000009">
    <property type="protein sequence ID" value="OEJ82849.1"/>
    <property type="molecule type" value="Genomic_DNA"/>
</dbReference>
<keyword evidence="3" id="KW-0418">Kinase</keyword>
<keyword evidence="4" id="KW-1185">Reference proteome</keyword>
<accession>A0A1E5R7G0</accession>
<evidence type="ECO:0000256" key="1">
    <source>
        <dbReference type="ARBA" id="ARBA00022737"/>
    </source>
</evidence>
<evidence type="ECO:0000313" key="4">
    <source>
        <dbReference type="Proteomes" id="UP000095728"/>
    </source>
</evidence>
<dbReference type="Gene3D" id="1.25.40.10">
    <property type="entry name" value="Tetratricopeptide repeat domain"/>
    <property type="match status" value="1"/>
</dbReference>
<dbReference type="STRING" id="56408.A0A1E5R7G0"/>
<dbReference type="InParanoid" id="A0A1E5R7G0"/>
<dbReference type="GO" id="GO:0016301">
    <property type="term" value="F:kinase activity"/>
    <property type="evidence" value="ECO:0007669"/>
    <property type="project" value="UniProtKB-KW"/>
</dbReference>
<dbReference type="PANTHER" id="PTHR46430">
    <property type="entry name" value="PROTEIN SKT5-RELATED"/>
    <property type="match status" value="1"/>
</dbReference>
<dbReference type="AlphaFoldDB" id="A0A1E5R7G0"/>
<keyword evidence="1" id="KW-0677">Repeat</keyword>
<dbReference type="InterPro" id="IPR011990">
    <property type="entry name" value="TPR-like_helical_dom_sf"/>
</dbReference>
<dbReference type="Proteomes" id="UP000095728">
    <property type="component" value="Unassembled WGS sequence"/>
</dbReference>
<protein>
    <submittedName>
        <fullName evidence="3">Activator of C kinase protein 1</fullName>
    </submittedName>
</protein>
<proteinExistence type="predicted"/>
<comment type="caution">
    <text evidence="3">The sequence shown here is derived from an EMBL/GenBank/DDBJ whole genome shotgun (WGS) entry which is preliminary data.</text>
</comment>
<dbReference type="SMART" id="SM00671">
    <property type="entry name" value="SEL1"/>
    <property type="match status" value="3"/>
</dbReference>
<dbReference type="OrthoDB" id="272077at2759"/>
<reference evidence="4" key="1">
    <citation type="journal article" date="2016" name="Genome Announc.">
        <title>Genome sequences of three species of Hanseniaspora isolated from spontaneous wine fermentations.</title>
        <authorList>
            <person name="Sternes P.R."/>
            <person name="Lee D."/>
            <person name="Kutyna D.R."/>
            <person name="Borneman A.R."/>
        </authorList>
    </citation>
    <scope>NUCLEOTIDE SEQUENCE [LARGE SCALE GENOMIC DNA]</scope>
    <source>
        <strain evidence="4">AWRI3579</strain>
    </source>
</reference>
<dbReference type="Pfam" id="PF08238">
    <property type="entry name" value="Sel1"/>
    <property type="match status" value="4"/>
</dbReference>
<dbReference type="FunCoup" id="A0A1E5R7G0">
    <property type="interactions" value="62"/>
</dbReference>
<dbReference type="InterPro" id="IPR006597">
    <property type="entry name" value="Sel1-like"/>
</dbReference>
<dbReference type="PANTHER" id="PTHR46430:SF3">
    <property type="entry name" value="ACTIVATOR OF C KINASE PROTEIN 1"/>
    <property type="match status" value="1"/>
</dbReference>
<dbReference type="SUPFAM" id="SSF81901">
    <property type="entry name" value="HCP-like"/>
    <property type="match status" value="2"/>
</dbReference>
<name>A0A1E5R7G0_9ASCO</name>
<evidence type="ECO:0000256" key="2">
    <source>
        <dbReference type="SAM" id="MobiDB-lite"/>
    </source>
</evidence>
<keyword evidence="3" id="KW-0808">Transferase</keyword>
<gene>
    <name evidence="3" type="ORF">AWRI3579_g3209</name>
</gene>